<evidence type="ECO:0000259" key="2">
    <source>
        <dbReference type="SMART" id="SM01204"/>
    </source>
</evidence>
<name>A0AAU1IAL7_9ACTN</name>
<proteinExistence type="predicted"/>
<dbReference type="SMART" id="SM00897">
    <property type="entry name" value="FIST"/>
    <property type="match status" value="1"/>
</dbReference>
<dbReference type="PANTHER" id="PTHR40252">
    <property type="entry name" value="BLR0328 PROTEIN"/>
    <property type="match status" value="1"/>
</dbReference>
<sequence length="394" mass="42472">MSTIFGTGMSRQRNPEAAAQEVVDQALRTGPIDEPDFAFLFASVGYDQAALVESVWEAAGRIPLVGCSGEGIIVGDEPDESNFAVALLLGQSDSVSFRHGLVSGLKENCGSAGRTLADQVAPLTADDRLLFLFPDGMTVTADELLAGFDEGLEEVGHLPVLGGTAADNNTYEQSYQYYDGKVAQDGAAWAVLSGAVQVVPVVGHGCVPIGLDLTLTDVDRQTVKEIDGKPAIEVFRDYLSSDELTDWQPVILSLPFGFPAVGADGVEGYVPYVSLSQNAETGAIRLPILASEGTRVRLMRRDIDLLLTSADEIARKVNEDLGHRTPDLIMHFECAGRGRHFLREEPTRQLFRRLQSQLPSVPRIGFYGYGELCPVSGRNRVHQFTSVVAALVCS</sequence>
<dbReference type="Pfam" id="PF08495">
    <property type="entry name" value="FIST"/>
    <property type="match status" value="1"/>
</dbReference>
<dbReference type="SMART" id="SM01204">
    <property type="entry name" value="FIST_C"/>
    <property type="match status" value="1"/>
</dbReference>
<dbReference type="InterPro" id="IPR019494">
    <property type="entry name" value="FIST_C"/>
</dbReference>
<reference evidence="3" key="1">
    <citation type="submission" date="2022-10" db="EMBL/GenBank/DDBJ databases">
        <title>The complete genomes of actinobacterial strains from the NBC collection.</title>
        <authorList>
            <person name="Joergensen T.S."/>
            <person name="Alvarez Arevalo M."/>
            <person name="Sterndorff E.B."/>
            <person name="Faurdal D."/>
            <person name="Vuksanovic O."/>
            <person name="Mourched A.-S."/>
            <person name="Charusanti P."/>
            <person name="Shaw S."/>
            <person name="Blin K."/>
            <person name="Weber T."/>
        </authorList>
    </citation>
    <scope>NUCLEOTIDE SEQUENCE</scope>
    <source>
        <strain evidence="3">NBC 00180</strain>
    </source>
</reference>
<dbReference type="AlphaFoldDB" id="A0AAU1IAL7"/>
<dbReference type="PANTHER" id="PTHR40252:SF2">
    <property type="entry name" value="BLR0328 PROTEIN"/>
    <property type="match status" value="1"/>
</dbReference>
<dbReference type="EMBL" id="CP108140">
    <property type="protein sequence ID" value="WTP91532.1"/>
    <property type="molecule type" value="Genomic_DNA"/>
</dbReference>
<evidence type="ECO:0000259" key="1">
    <source>
        <dbReference type="SMART" id="SM00897"/>
    </source>
</evidence>
<protein>
    <submittedName>
        <fullName evidence="3">FIST C-terminal domain-containing protein</fullName>
    </submittedName>
</protein>
<dbReference type="InterPro" id="IPR013702">
    <property type="entry name" value="FIST_domain_N"/>
</dbReference>
<gene>
    <name evidence="3" type="ORF">OG477_42525</name>
</gene>
<organism evidence="3">
    <name type="scientific">Streptomyces sp. NBC_00180</name>
    <dbReference type="NCBI Taxonomy" id="2903632"/>
    <lineage>
        <taxon>Bacteria</taxon>
        <taxon>Bacillati</taxon>
        <taxon>Actinomycetota</taxon>
        <taxon>Actinomycetes</taxon>
        <taxon>Kitasatosporales</taxon>
        <taxon>Streptomycetaceae</taxon>
        <taxon>Streptomyces</taxon>
    </lineage>
</organism>
<dbReference type="Pfam" id="PF10442">
    <property type="entry name" value="FIST_C"/>
    <property type="match status" value="1"/>
</dbReference>
<accession>A0AAU1IAL7</accession>
<feature type="domain" description="FIST C-domain" evidence="2">
    <location>
        <begin position="231"/>
        <end position="375"/>
    </location>
</feature>
<feature type="domain" description="FIST" evidence="1">
    <location>
        <begin position="34"/>
        <end position="230"/>
    </location>
</feature>
<evidence type="ECO:0000313" key="3">
    <source>
        <dbReference type="EMBL" id="WTP91532.1"/>
    </source>
</evidence>